<organism evidence="1 2">
    <name type="scientific">Ziziphus jujuba var. spinosa</name>
    <dbReference type="NCBI Taxonomy" id="714518"/>
    <lineage>
        <taxon>Eukaryota</taxon>
        <taxon>Viridiplantae</taxon>
        <taxon>Streptophyta</taxon>
        <taxon>Embryophyta</taxon>
        <taxon>Tracheophyta</taxon>
        <taxon>Spermatophyta</taxon>
        <taxon>Magnoliopsida</taxon>
        <taxon>eudicotyledons</taxon>
        <taxon>Gunneridae</taxon>
        <taxon>Pentapetalae</taxon>
        <taxon>rosids</taxon>
        <taxon>fabids</taxon>
        <taxon>Rosales</taxon>
        <taxon>Rhamnaceae</taxon>
        <taxon>Paliureae</taxon>
        <taxon>Ziziphus</taxon>
    </lineage>
</organism>
<dbReference type="PANTHER" id="PTHR31490:SF2">
    <property type="entry name" value="GLYCOSYL HYDROLASE FAMILY 10 PROTEIN"/>
    <property type="match status" value="1"/>
</dbReference>
<gene>
    <name evidence="1" type="ORF">FEM48_Zijuj09G0136400</name>
</gene>
<name>A0A978UTB6_ZIZJJ</name>
<dbReference type="PANTHER" id="PTHR31490">
    <property type="entry name" value="GLYCOSYL HYDROLASE"/>
    <property type="match status" value="1"/>
</dbReference>
<protein>
    <submittedName>
        <fullName evidence="1">Uncharacterized protein</fullName>
    </submittedName>
</protein>
<accession>A0A978UTB6</accession>
<dbReference type="AlphaFoldDB" id="A0A978UTB6"/>
<dbReference type="GO" id="GO:0004553">
    <property type="term" value="F:hydrolase activity, hydrolyzing O-glycosyl compounds"/>
    <property type="evidence" value="ECO:0007669"/>
    <property type="project" value="InterPro"/>
</dbReference>
<dbReference type="InterPro" id="IPR044846">
    <property type="entry name" value="GH10"/>
</dbReference>
<dbReference type="Proteomes" id="UP000813462">
    <property type="component" value="Unassembled WGS sequence"/>
</dbReference>
<proteinExistence type="predicted"/>
<evidence type="ECO:0000313" key="2">
    <source>
        <dbReference type="Proteomes" id="UP000813462"/>
    </source>
</evidence>
<sequence>MCLTDNNFKNLPTGDVVDKLLREWGLEEINGKIDGHGFYKTSLFHGDYQVKVSHPTLNNSFLSQSLSVASQVDDESHHTTLFPPIKSRTQDLADLKGSAHGFVDAMGIRDSQRH</sequence>
<evidence type="ECO:0000313" key="1">
    <source>
        <dbReference type="EMBL" id="KAH7518116.1"/>
    </source>
</evidence>
<reference evidence="1" key="1">
    <citation type="journal article" date="2021" name="Front. Plant Sci.">
        <title>Chromosome-Scale Genome Assembly for Chinese Sour Jujube and Insights Into Its Genome Evolution and Domestication Signature.</title>
        <authorList>
            <person name="Shen L.-Y."/>
            <person name="Luo H."/>
            <person name="Wang X.-L."/>
            <person name="Wang X.-M."/>
            <person name="Qiu X.-J."/>
            <person name="Liu H."/>
            <person name="Zhou S.-S."/>
            <person name="Jia K.-H."/>
            <person name="Nie S."/>
            <person name="Bao Y.-T."/>
            <person name="Zhang R.-G."/>
            <person name="Yun Q.-Z."/>
            <person name="Chai Y.-H."/>
            <person name="Lu J.-Y."/>
            <person name="Li Y."/>
            <person name="Zhao S.-W."/>
            <person name="Mao J.-F."/>
            <person name="Jia S.-G."/>
            <person name="Mao Y.-M."/>
        </authorList>
    </citation>
    <scope>NUCLEOTIDE SEQUENCE</scope>
    <source>
        <strain evidence="1">AT0</strain>
        <tissue evidence="1">Leaf</tissue>
    </source>
</reference>
<dbReference type="EMBL" id="JAEACU010000009">
    <property type="protein sequence ID" value="KAH7518116.1"/>
    <property type="molecule type" value="Genomic_DNA"/>
</dbReference>
<dbReference type="GO" id="GO:0005975">
    <property type="term" value="P:carbohydrate metabolic process"/>
    <property type="evidence" value="ECO:0007669"/>
    <property type="project" value="InterPro"/>
</dbReference>
<comment type="caution">
    <text evidence="1">The sequence shown here is derived from an EMBL/GenBank/DDBJ whole genome shotgun (WGS) entry which is preliminary data.</text>
</comment>